<gene>
    <name evidence="8" type="ORF">BG258_08275</name>
</gene>
<dbReference type="RefSeq" id="WP_069480937.1">
    <property type="nucleotide sequence ID" value="NZ_KV766182.1"/>
</dbReference>
<comment type="cofactor">
    <cofactor evidence="1 6">
        <name>Zn(2+)</name>
        <dbReference type="ChEBI" id="CHEBI:29105"/>
    </cofactor>
</comment>
<dbReference type="Gene3D" id="3.90.180.10">
    <property type="entry name" value="Medium-chain alcohol dehydrogenases, catalytic domain"/>
    <property type="match status" value="2"/>
</dbReference>
<dbReference type="Proteomes" id="UP000094784">
    <property type="component" value="Unassembled WGS sequence"/>
</dbReference>
<comment type="caution">
    <text evidence="8">The sequence shown here is derived from an EMBL/GenBank/DDBJ whole genome shotgun (WGS) entry which is preliminary data.</text>
</comment>
<dbReference type="InterPro" id="IPR036291">
    <property type="entry name" value="NAD(P)-bd_dom_sf"/>
</dbReference>
<organism evidence="8 9">
    <name type="scientific">Lysinibacillus fusiformis</name>
    <dbReference type="NCBI Taxonomy" id="28031"/>
    <lineage>
        <taxon>Bacteria</taxon>
        <taxon>Bacillati</taxon>
        <taxon>Bacillota</taxon>
        <taxon>Bacilli</taxon>
        <taxon>Bacillales</taxon>
        <taxon>Bacillaceae</taxon>
        <taxon>Lysinibacillus</taxon>
    </lineage>
</organism>
<evidence type="ECO:0000256" key="6">
    <source>
        <dbReference type="RuleBase" id="RU361277"/>
    </source>
</evidence>
<keyword evidence="3 6" id="KW-0479">Metal-binding</keyword>
<name>A0A1E4R607_9BACI</name>
<dbReference type="InterPro" id="IPR013154">
    <property type="entry name" value="ADH-like_N"/>
</dbReference>
<dbReference type="SMART" id="SM00829">
    <property type="entry name" value="PKS_ER"/>
    <property type="match status" value="1"/>
</dbReference>
<protein>
    <submittedName>
        <fullName evidence="8">Butanediol dehydrogenase</fullName>
    </submittedName>
</protein>
<dbReference type="Pfam" id="PF08240">
    <property type="entry name" value="ADH_N"/>
    <property type="match status" value="1"/>
</dbReference>
<dbReference type="GO" id="GO:0016491">
    <property type="term" value="F:oxidoreductase activity"/>
    <property type="evidence" value="ECO:0007669"/>
    <property type="project" value="UniProtKB-KW"/>
</dbReference>
<evidence type="ECO:0000256" key="5">
    <source>
        <dbReference type="ARBA" id="ARBA00023002"/>
    </source>
</evidence>
<sequence length="281" mass="30177">MKAAKFYGMKDIRVEEAELPVLENGMVKVKIAFAGICGSDLHEYVGGAYAFRTQPVLGHEFSGVVVEVAEGVTHTKVGDRVAVEPPIPCGKCANCKRGYSNLCKSGQSYGYTISGGFAEYAVVREENIYHLPEGMSLELGEKALELGATYVINPIDTDAVAFIREKTNGGVDVAYDAAGVQATFSSGVSAVHPGGEFKIVSVWEKPVEFNPNAVVSPEVKISGSFAYVNIFPEVIRLLARGVIDGQAVITSQIALEDIVEKGFEALMKDRSQCKILVNMSL</sequence>
<evidence type="ECO:0000256" key="1">
    <source>
        <dbReference type="ARBA" id="ARBA00001947"/>
    </source>
</evidence>
<accession>A0A1E4R607</accession>
<dbReference type="InterPro" id="IPR011032">
    <property type="entry name" value="GroES-like_sf"/>
</dbReference>
<dbReference type="PANTHER" id="PTHR43161:SF26">
    <property type="entry name" value="GALACTITOL 1-PHOSPHATE 5-DEHYDROGENASE"/>
    <property type="match status" value="1"/>
</dbReference>
<dbReference type="Pfam" id="PF00107">
    <property type="entry name" value="ADH_zinc_N"/>
    <property type="match status" value="1"/>
</dbReference>
<dbReference type="InterPro" id="IPR013149">
    <property type="entry name" value="ADH-like_C"/>
</dbReference>
<dbReference type="GO" id="GO:0008270">
    <property type="term" value="F:zinc ion binding"/>
    <property type="evidence" value="ECO:0007669"/>
    <property type="project" value="InterPro"/>
</dbReference>
<evidence type="ECO:0000256" key="3">
    <source>
        <dbReference type="ARBA" id="ARBA00022723"/>
    </source>
</evidence>
<comment type="similarity">
    <text evidence="2 6">Belongs to the zinc-containing alcohol dehydrogenase family.</text>
</comment>
<keyword evidence="4 6" id="KW-0862">Zinc</keyword>
<keyword evidence="5" id="KW-0560">Oxidoreductase</keyword>
<dbReference type="InterPro" id="IPR020843">
    <property type="entry name" value="ER"/>
</dbReference>
<evidence type="ECO:0000256" key="2">
    <source>
        <dbReference type="ARBA" id="ARBA00008072"/>
    </source>
</evidence>
<reference evidence="8 9" key="1">
    <citation type="submission" date="2016-09" db="EMBL/GenBank/DDBJ databases">
        <title>Draft genome sequence of the soil isolate, Lysinibacillus fusiformis M5, a potential hypoxanthine producer.</title>
        <authorList>
            <person name="Gallegos-Monterrosa R."/>
            <person name="Maroti G."/>
            <person name="Balint B."/>
            <person name="Kovacs A.T."/>
        </authorList>
    </citation>
    <scope>NUCLEOTIDE SEQUENCE [LARGE SCALE GENOMIC DNA]</scope>
    <source>
        <strain evidence="8 9">M5</strain>
    </source>
</reference>
<dbReference type="OrthoDB" id="9770238at2"/>
<dbReference type="Gene3D" id="3.40.50.720">
    <property type="entry name" value="NAD(P)-binding Rossmann-like Domain"/>
    <property type="match status" value="1"/>
</dbReference>
<evidence type="ECO:0000313" key="9">
    <source>
        <dbReference type="Proteomes" id="UP000094784"/>
    </source>
</evidence>
<dbReference type="EMBL" id="MECQ01000001">
    <property type="protein sequence ID" value="ODV55902.1"/>
    <property type="molecule type" value="Genomic_DNA"/>
</dbReference>
<dbReference type="SUPFAM" id="SSF50129">
    <property type="entry name" value="GroES-like"/>
    <property type="match status" value="1"/>
</dbReference>
<evidence type="ECO:0000256" key="4">
    <source>
        <dbReference type="ARBA" id="ARBA00022833"/>
    </source>
</evidence>
<evidence type="ECO:0000259" key="7">
    <source>
        <dbReference type="SMART" id="SM00829"/>
    </source>
</evidence>
<proteinExistence type="inferred from homology"/>
<dbReference type="AlphaFoldDB" id="A0A1E4R607"/>
<feature type="domain" description="Enoyl reductase (ER)" evidence="7">
    <location>
        <begin position="8"/>
        <end position="277"/>
    </location>
</feature>
<dbReference type="InterPro" id="IPR002328">
    <property type="entry name" value="ADH_Zn_CS"/>
</dbReference>
<dbReference type="SUPFAM" id="SSF51735">
    <property type="entry name" value="NAD(P)-binding Rossmann-fold domains"/>
    <property type="match status" value="1"/>
</dbReference>
<dbReference type="PROSITE" id="PS00059">
    <property type="entry name" value="ADH_ZINC"/>
    <property type="match status" value="1"/>
</dbReference>
<dbReference type="PANTHER" id="PTHR43161">
    <property type="entry name" value="SORBITOL DEHYDROGENASE"/>
    <property type="match status" value="1"/>
</dbReference>
<evidence type="ECO:0000313" key="8">
    <source>
        <dbReference type="EMBL" id="ODV55902.1"/>
    </source>
</evidence>